<dbReference type="Pfam" id="PF00873">
    <property type="entry name" value="ACR_tran"/>
    <property type="match status" value="1"/>
</dbReference>
<dbReference type="PRINTS" id="PR00702">
    <property type="entry name" value="ACRIFLAVINRP"/>
</dbReference>
<dbReference type="Gene3D" id="3.30.70.1440">
    <property type="entry name" value="Multidrug efflux transporter AcrB pore domain"/>
    <property type="match status" value="1"/>
</dbReference>
<feature type="transmembrane region" description="Helical" evidence="1">
    <location>
        <begin position="1039"/>
        <end position="1066"/>
    </location>
</feature>
<feature type="transmembrane region" description="Helical" evidence="1">
    <location>
        <begin position="1014"/>
        <end position="1033"/>
    </location>
</feature>
<feature type="transmembrane region" description="Helical" evidence="1">
    <location>
        <begin position="917"/>
        <end position="935"/>
    </location>
</feature>
<keyword evidence="1" id="KW-0472">Membrane</keyword>
<dbReference type="RefSeq" id="WP_123181924.1">
    <property type="nucleotide sequence ID" value="NZ_RHGB01000005.1"/>
</dbReference>
<feature type="transmembrane region" description="Helical" evidence="1">
    <location>
        <begin position="968"/>
        <end position="993"/>
    </location>
</feature>
<accession>A0ABX9W4C2</accession>
<keyword evidence="1" id="KW-0812">Transmembrane</keyword>
<sequence>MTNNTPTKMGVSARFAKYFLGSSLTPLLAVISVLLGTFAFFEMPREEEPQTHITIVDVMIPYPGASAEEVERTVLIPAEQQFDRLPGVEHVLGVANTDFALVTLQFRTEMPRTAALVEFYSSLSARFDDVLSHPGIQAPVIKVLDVDDVSVLALTLFGQDASVSRRELEQVAHSMEMGMQLAPGVREVKTVGGPGWAMLVEVLPGKLSAFGVTVEDVQRTLQSANVGAPVGELISGNRNFVIESNAFIESVDDVAELVVGTQNGAPIFLRQVATIREGPPPAKQYTWYAEKTQSGVSEPVPAVTLLVSKQSGENVSMVVSGVLERVEAMRGRVIPSNVEMRVTRDMGVIADDNTLLLFEKIVFVTVSIVILIYLSLGWREAAITLFVVVFTLAMTLFCAWAFGFTLNRSSLFSLIIALGILVDDAVVVIENIHRHHRLSPDKSMMEIIPRAVDEIGGPTILATFTVIAALSPMLFVTGMPGQYFRPIPAITNMGMIVSLLIAFAVTPWLSMRWMKQSVSAYSDHQKPALAERLAPLFTRFFEPLLDDVKGSKNRVILALIILAAVVVAVLLPLFKVVEVSLQPYANKSNIEVILNMPVGTPVEKTNHVLSELADYVITQPEVVNYQIFAGNHGPIGMNGLIRKYYLRNAPDQGSLYVNLLDASHRNEKSHDIVIRMRAELKQIAASYGGELMIFDPPSGLPTPSPVTLEIYGPTAEGRREIATRIRERIGAVAGIEDLQDSAIANAKKLHLSIDKAKAAVLGISNAQVIATLRAALGDDDSGLVHDFNKYPVAMRIQLPEHLHGDLHSMLMLGVRAQSGHIVPLKEIVDVEWREVDQPIYHKDLLPVHYVLADVGPEIGSPLLALLELRQVLNGLTDADGLKVKEYATRLPEHLYDGYSYKWDGEWKIMYDTYSDLTIAYAVGLILIYLLIVSQFSSYVTPLVIMSPIPLTLIGINFGHAVLQTHFTVTSLIGLMLLAGLLVRNSILLVDFINAHVADGVPFKEAVIRSANVRAQPIILTSLAAMVAALFLLSDPTFNGLAVALIFGNMVSTGLTLVVIPTLYYAVYKERFSVKY</sequence>
<dbReference type="EMBL" id="RHGB01000005">
    <property type="protein sequence ID" value="RNL65956.1"/>
    <property type="molecule type" value="Genomic_DNA"/>
</dbReference>
<protein>
    <submittedName>
        <fullName evidence="2">Efflux RND transporter permease subunit</fullName>
    </submittedName>
</protein>
<name>A0ABX9W4C2_9GAMM</name>
<dbReference type="SUPFAM" id="SSF82866">
    <property type="entry name" value="Multidrug efflux transporter AcrB transmembrane domain"/>
    <property type="match status" value="2"/>
</dbReference>
<evidence type="ECO:0000313" key="3">
    <source>
        <dbReference type="Proteomes" id="UP000274695"/>
    </source>
</evidence>
<dbReference type="Gene3D" id="3.30.2090.10">
    <property type="entry name" value="Multidrug efflux transporter AcrB TolC docking domain, DN and DC subdomains"/>
    <property type="match status" value="2"/>
</dbReference>
<gene>
    <name evidence="2" type="ORF">D0911_06240</name>
</gene>
<proteinExistence type="predicted"/>
<dbReference type="PANTHER" id="PTHR32063:SF16">
    <property type="entry name" value="CATION EFFLUX SYSTEM (ACRB_ACRD_ACRF FAMILY)"/>
    <property type="match status" value="1"/>
</dbReference>
<dbReference type="Proteomes" id="UP000274695">
    <property type="component" value="Unassembled WGS sequence"/>
</dbReference>
<evidence type="ECO:0000256" key="1">
    <source>
        <dbReference type="SAM" id="Phobius"/>
    </source>
</evidence>
<dbReference type="SUPFAM" id="SSF82693">
    <property type="entry name" value="Multidrug efflux transporter AcrB pore domain, PN1, PN2, PC1 and PC2 subdomains"/>
    <property type="match status" value="3"/>
</dbReference>
<dbReference type="Gene3D" id="1.20.1640.10">
    <property type="entry name" value="Multidrug efflux transporter AcrB transmembrane domain"/>
    <property type="match status" value="2"/>
</dbReference>
<feature type="transmembrane region" description="Helical" evidence="1">
    <location>
        <begin position="555"/>
        <end position="574"/>
    </location>
</feature>
<feature type="transmembrane region" description="Helical" evidence="1">
    <location>
        <begin position="487"/>
        <end position="509"/>
    </location>
</feature>
<dbReference type="InterPro" id="IPR027463">
    <property type="entry name" value="AcrB_DN_DC_subdom"/>
</dbReference>
<feature type="transmembrane region" description="Helical" evidence="1">
    <location>
        <begin position="410"/>
        <end position="430"/>
    </location>
</feature>
<dbReference type="Gene3D" id="3.30.70.1320">
    <property type="entry name" value="Multidrug efflux transporter AcrB pore domain like"/>
    <property type="match status" value="1"/>
</dbReference>
<reference evidence="2 3" key="1">
    <citation type="submission" date="2018-10" db="EMBL/GenBank/DDBJ databases">
        <title>Draft genome sequence of Zhongshania sp. DSW25-10.</title>
        <authorList>
            <person name="Oh J."/>
        </authorList>
    </citation>
    <scope>NUCLEOTIDE SEQUENCE [LARGE SCALE GENOMIC DNA]</scope>
    <source>
        <strain evidence="2 3">DSW25-10</strain>
    </source>
</reference>
<comment type="caution">
    <text evidence="2">The sequence shown here is derived from an EMBL/GenBank/DDBJ whole genome shotgun (WGS) entry which is preliminary data.</text>
</comment>
<feature type="transmembrane region" description="Helical" evidence="1">
    <location>
        <begin position="355"/>
        <end position="376"/>
    </location>
</feature>
<organism evidence="2 3">
    <name type="scientific">Zhongshania marina</name>
    <dbReference type="NCBI Taxonomy" id="2304603"/>
    <lineage>
        <taxon>Bacteria</taxon>
        <taxon>Pseudomonadati</taxon>
        <taxon>Pseudomonadota</taxon>
        <taxon>Gammaproteobacteria</taxon>
        <taxon>Cellvibrionales</taxon>
        <taxon>Spongiibacteraceae</taxon>
        <taxon>Zhongshania</taxon>
    </lineage>
</organism>
<feature type="transmembrane region" description="Helical" evidence="1">
    <location>
        <begin position="18"/>
        <end position="41"/>
    </location>
</feature>
<dbReference type="Gene3D" id="3.30.70.1430">
    <property type="entry name" value="Multidrug efflux transporter AcrB pore domain"/>
    <property type="match status" value="2"/>
</dbReference>
<feature type="transmembrane region" description="Helical" evidence="1">
    <location>
        <begin position="942"/>
        <end position="962"/>
    </location>
</feature>
<keyword evidence="3" id="KW-1185">Reference proteome</keyword>
<dbReference type="InterPro" id="IPR001036">
    <property type="entry name" value="Acrflvin-R"/>
</dbReference>
<keyword evidence="1" id="KW-1133">Transmembrane helix</keyword>
<dbReference type="PANTHER" id="PTHR32063">
    <property type="match status" value="1"/>
</dbReference>
<dbReference type="SUPFAM" id="SSF82714">
    <property type="entry name" value="Multidrug efflux transporter AcrB TolC docking domain, DN and DC subdomains"/>
    <property type="match status" value="2"/>
</dbReference>
<feature type="transmembrane region" description="Helical" evidence="1">
    <location>
        <begin position="383"/>
        <end position="404"/>
    </location>
</feature>
<evidence type="ECO:0000313" key="2">
    <source>
        <dbReference type="EMBL" id="RNL65956.1"/>
    </source>
</evidence>
<feature type="transmembrane region" description="Helical" evidence="1">
    <location>
        <begin position="451"/>
        <end position="475"/>
    </location>
</feature>